<evidence type="ECO:0000313" key="2">
    <source>
        <dbReference type="Proteomes" id="UP000011064"/>
    </source>
</evidence>
<evidence type="ECO:0000313" key="1">
    <source>
        <dbReference type="EMBL" id="ELR05385.1"/>
    </source>
</evidence>
<dbReference type="EMBL" id="GL573386">
    <property type="protein sequence ID" value="ELR05385.1"/>
    <property type="molecule type" value="Genomic_DNA"/>
</dbReference>
<proteinExistence type="predicted"/>
<keyword evidence="2" id="KW-1185">Reference proteome</keyword>
<accession>L8FWQ5</accession>
<protein>
    <submittedName>
        <fullName evidence="1">Uncharacterized protein</fullName>
    </submittedName>
</protein>
<dbReference type="InParanoid" id="L8FWQ5"/>
<dbReference type="VEuPathDB" id="FungiDB:GMDG_07368"/>
<reference evidence="2" key="1">
    <citation type="submission" date="2010-09" db="EMBL/GenBank/DDBJ databases">
        <title>The genome sequence of Geomyces destructans 20631-21.</title>
        <authorList>
            <consortium name="The Broad Institute Genome Sequencing Platform"/>
            <person name="Cuomo C.A."/>
            <person name="Blehert D.S."/>
            <person name="Lorch J.M."/>
            <person name="Young S.K."/>
            <person name="Zeng Q."/>
            <person name="Gargeya S."/>
            <person name="Fitzgerald M."/>
            <person name="Haas B."/>
            <person name="Abouelleil A."/>
            <person name="Alvarado L."/>
            <person name="Arachchi H.M."/>
            <person name="Berlin A."/>
            <person name="Brown A."/>
            <person name="Chapman S.B."/>
            <person name="Chen Z."/>
            <person name="Dunbar C."/>
            <person name="Freedman E."/>
            <person name="Gearin G."/>
            <person name="Gellesch M."/>
            <person name="Goldberg J."/>
            <person name="Griggs A."/>
            <person name="Gujja S."/>
            <person name="Heiman D."/>
            <person name="Howarth C."/>
            <person name="Larson L."/>
            <person name="Lui A."/>
            <person name="MacDonald P.J.P."/>
            <person name="Montmayeur A."/>
            <person name="Murphy C."/>
            <person name="Neiman D."/>
            <person name="Pearson M."/>
            <person name="Priest M."/>
            <person name="Roberts A."/>
            <person name="Saif S."/>
            <person name="Shea T."/>
            <person name="Shenoy N."/>
            <person name="Sisk P."/>
            <person name="Stolte C."/>
            <person name="Sykes S."/>
            <person name="Wortman J."/>
            <person name="Nusbaum C."/>
            <person name="Birren B."/>
        </authorList>
    </citation>
    <scope>NUCLEOTIDE SEQUENCE [LARGE SCALE GENOMIC DNA]</scope>
    <source>
        <strain evidence="2">ATCC MYA-4855 / 20631-21</strain>
    </source>
</reference>
<sequence length="100" mass="11722">MVETQWSWSCQLRFCRHNIGESAQILLHNPVQCTSSNCHSSYYDYYYWYSIQTPDRSHCSHGRMSRQYRSGFPSSTRSTLIMASQCSGSMFQPFFIRRAG</sequence>
<dbReference type="Proteomes" id="UP000011064">
    <property type="component" value="Unassembled WGS sequence"/>
</dbReference>
<name>L8FWQ5_PSED2</name>
<gene>
    <name evidence="1" type="ORF">GMDG_07368</name>
</gene>
<dbReference type="HOGENOM" id="CLU_2307229_0_0_1"/>
<dbReference type="AlphaFoldDB" id="L8FWQ5"/>
<organism evidence="1 2">
    <name type="scientific">Pseudogymnoascus destructans (strain ATCC MYA-4855 / 20631-21)</name>
    <name type="common">Bat white-nose syndrome fungus</name>
    <name type="synonym">Geomyces destructans</name>
    <dbReference type="NCBI Taxonomy" id="658429"/>
    <lineage>
        <taxon>Eukaryota</taxon>
        <taxon>Fungi</taxon>
        <taxon>Dikarya</taxon>
        <taxon>Ascomycota</taxon>
        <taxon>Pezizomycotina</taxon>
        <taxon>Leotiomycetes</taxon>
        <taxon>Thelebolales</taxon>
        <taxon>Thelebolaceae</taxon>
        <taxon>Pseudogymnoascus</taxon>
    </lineage>
</organism>